<evidence type="ECO:0000256" key="4">
    <source>
        <dbReference type="ARBA" id="ARBA00022490"/>
    </source>
</evidence>
<keyword evidence="8" id="KW-0067">ATP-binding</keyword>
<sequence>MNYDYNFCIHETSSFLMTKQIAFYFSEQKLNSSRMFNQKIILLLEGEIGSGKTAFTKGIAKQLKIKKNINSSTFILSKIYQGKYRRMHHLDLYRLSNVNKNHITHIIFQELLENLEDNDIVVVESSEKIGSFFSFWNFKINIDILNYTKRRIKIEYNKEIIDCF</sequence>
<keyword evidence="9" id="KW-0460">Magnesium</keyword>
<proteinExistence type="inferred from homology"/>
<evidence type="ECO:0000313" key="11">
    <source>
        <dbReference type="EMBL" id="TVY12438.1"/>
    </source>
</evidence>
<reference evidence="11 12" key="1">
    <citation type="submission" date="2019-06" db="EMBL/GenBank/DDBJ databases">
        <title>Draft Genome Sequence of Candidatus Phytoplasma pini-Related Strain MDPP: A Resource for Comparative Genomics of Gymnosperm-infecting Phytoplasmas.</title>
        <authorList>
            <person name="Cai W."/>
            <person name="Costanzo S."/>
            <person name="Shao J."/>
            <person name="Zhao Y."/>
            <person name="Davis R."/>
        </authorList>
    </citation>
    <scope>NUCLEOTIDE SEQUENCE [LARGE SCALE GENOMIC DNA]</scope>
    <source>
        <strain evidence="11 12">MDPP</strain>
    </source>
</reference>
<organism evidence="11 12">
    <name type="scientific">Candidatus Phytoplasma pini</name>
    <dbReference type="NCBI Taxonomy" id="267362"/>
    <lineage>
        <taxon>Bacteria</taxon>
        <taxon>Bacillati</taxon>
        <taxon>Mycoplasmatota</taxon>
        <taxon>Mollicutes</taxon>
        <taxon>Acholeplasmatales</taxon>
        <taxon>Acholeplasmataceae</taxon>
        <taxon>Candidatus Phytoplasma</taxon>
    </lineage>
</organism>
<dbReference type="Gene3D" id="3.40.50.300">
    <property type="entry name" value="P-loop containing nucleotide triphosphate hydrolases"/>
    <property type="match status" value="1"/>
</dbReference>
<dbReference type="Pfam" id="PF02367">
    <property type="entry name" value="TsaE"/>
    <property type="match status" value="1"/>
</dbReference>
<evidence type="ECO:0000256" key="1">
    <source>
        <dbReference type="ARBA" id="ARBA00004496"/>
    </source>
</evidence>
<comment type="caution">
    <text evidence="11">The sequence shown here is derived from an EMBL/GenBank/DDBJ whole genome shotgun (WGS) entry which is preliminary data.</text>
</comment>
<comment type="similarity">
    <text evidence="2">Belongs to the TsaE family.</text>
</comment>
<dbReference type="InterPro" id="IPR027417">
    <property type="entry name" value="P-loop_NTPase"/>
</dbReference>
<evidence type="ECO:0000256" key="7">
    <source>
        <dbReference type="ARBA" id="ARBA00022741"/>
    </source>
</evidence>
<name>A0A559KK16_9MOLU</name>
<keyword evidence="12" id="KW-1185">Reference proteome</keyword>
<dbReference type="GO" id="GO:0016787">
    <property type="term" value="F:hydrolase activity"/>
    <property type="evidence" value="ECO:0007669"/>
    <property type="project" value="UniProtKB-KW"/>
</dbReference>
<dbReference type="AlphaFoldDB" id="A0A559KK16"/>
<keyword evidence="6" id="KW-0479">Metal-binding</keyword>
<evidence type="ECO:0000256" key="9">
    <source>
        <dbReference type="ARBA" id="ARBA00022842"/>
    </source>
</evidence>
<evidence type="ECO:0000256" key="8">
    <source>
        <dbReference type="ARBA" id="ARBA00022840"/>
    </source>
</evidence>
<accession>A0A559KK16</accession>
<dbReference type="GO" id="GO:0046872">
    <property type="term" value="F:metal ion binding"/>
    <property type="evidence" value="ECO:0007669"/>
    <property type="project" value="UniProtKB-KW"/>
</dbReference>
<evidence type="ECO:0000256" key="2">
    <source>
        <dbReference type="ARBA" id="ARBA00007599"/>
    </source>
</evidence>
<evidence type="ECO:0000256" key="10">
    <source>
        <dbReference type="ARBA" id="ARBA00032441"/>
    </source>
</evidence>
<keyword evidence="7" id="KW-0547">Nucleotide-binding</keyword>
<dbReference type="GO" id="GO:0005524">
    <property type="term" value="F:ATP binding"/>
    <property type="evidence" value="ECO:0007669"/>
    <property type="project" value="UniProtKB-KW"/>
</dbReference>
<evidence type="ECO:0000256" key="3">
    <source>
        <dbReference type="ARBA" id="ARBA00019010"/>
    </source>
</evidence>
<keyword evidence="5" id="KW-0819">tRNA processing</keyword>
<dbReference type="RefSeq" id="WP_144658207.1">
    <property type="nucleotide sequence ID" value="NZ_VIAE01000001.1"/>
</dbReference>
<dbReference type="SUPFAM" id="SSF52540">
    <property type="entry name" value="P-loop containing nucleoside triphosphate hydrolases"/>
    <property type="match status" value="1"/>
</dbReference>
<dbReference type="Proteomes" id="UP000320078">
    <property type="component" value="Unassembled WGS sequence"/>
</dbReference>
<gene>
    <name evidence="11" type="primary">yjeE</name>
    <name evidence="11" type="ORF">MDPP_0054</name>
</gene>
<evidence type="ECO:0000256" key="6">
    <source>
        <dbReference type="ARBA" id="ARBA00022723"/>
    </source>
</evidence>
<keyword evidence="11" id="KW-0378">Hydrolase</keyword>
<protein>
    <recommendedName>
        <fullName evidence="3">tRNA threonylcarbamoyladenosine biosynthesis protein TsaE</fullName>
    </recommendedName>
    <alternativeName>
        <fullName evidence="10">t(6)A37 threonylcarbamoyladenosine biosynthesis protein TsaE</fullName>
    </alternativeName>
</protein>
<dbReference type="OrthoDB" id="9815896at2"/>
<dbReference type="InterPro" id="IPR003442">
    <property type="entry name" value="T6A_TsaE"/>
</dbReference>
<evidence type="ECO:0000313" key="12">
    <source>
        <dbReference type="Proteomes" id="UP000320078"/>
    </source>
</evidence>
<dbReference type="GO" id="GO:0005737">
    <property type="term" value="C:cytoplasm"/>
    <property type="evidence" value="ECO:0007669"/>
    <property type="project" value="UniProtKB-SubCell"/>
</dbReference>
<dbReference type="NCBIfam" id="TIGR00150">
    <property type="entry name" value="T6A_YjeE"/>
    <property type="match status" value="1"/>
</dbReference>
<keyword evidence="4" id="KW-0963">Cytoplasm</keyword>
<dbReference type="EMBL" id="VIAE01000001">
    <property type="protein sequence ID" value="TVY12438.1"/>
    <property type="molecule type" value="Genomic_DNA"/>
</dbReference>
<dbReference type="PANTHER" id="PTHR33540:SF2">
    <property type="entry name" value="TRNA THREONYLCARBAMOYLADENOSINE BIOSYNTHESIS PROTEIN TSAE"/>
    <property type="match status" value="1"/>
</dbReference>
<dbReference type="GO" id="GO:0002949">
    <property type="term" value="P:tRNA threonylcarbamoyladenosine modification"/>
    <property type="evidence" value="ECO:0007669"/>
    <property type="project" value="InterPro"/>
</dbReference>
<dbReference type="PANTHER" id="PTHR33540">
    <property type="entry name" value="TRNA THREONYLCARBAMOYLADENOSINE BIOSYNTHESIS PROTEIN TSAE"/>
    <property type="match status" value="1"/>
</dbReference>
<comment type="subcellular location">
    <subcellularLocation>
        <location evidence="1">Cytoplasm</location>
    </subcellularLocation>
</comment>
<evidence type="ECO:0000256" key="5">
    <source>
        <dbReference type="ARBA" id="ARBA00022694"/>
    </source>
</evidence>